<evidence type="ECO:0000313" key="7">
    <source>
        <dbReference type="Proteomes" id="UP000194236"/>
    </source>
</evidence>
<dbReference type="InterPro" id="IPR050474">
    <property type="entry name" value="Hel308_SKI2-like"/>
</dbReference>
<organism evidence="6 7">
    <name type="scientific">Euroglyphus maynei</name>
    <name type="common">Mayne's house dust mite</name>
    <dbReference type="NCBI Taxonomy" id="6958"/>
    <lineage>
        <taxon>Eukaryota</taxon>
        <taxon>Metazoa</taxon>
        <taxon>Ecdysozoa</taxon>
        <taxon>Arthropoda</taxon>
        <taxon>Chelicerata</taxon>
        <taxon>Arachnida</taxon>
        <taxon>Acari</taxon>
        <taxon>Acariformes</taxon>
        <taxon>Sarcoptiformes</taxon>
        <taxon>Astigmata</taxon>
        <taxon>Psoroptidia</taxon>
        <taxon>Analgoidea</taxon>
        <taxon>Pyroglyphidae</taxon>
        <taxon>Pyroglyphinae</taxon>
        <taxon>Euroglyphus</taxon>
    </lineage>
</organism>
<gene>
    <name evidence="6" type="ORF">BLA29_013035</name>
</gene>
<reference evidence="6 7" key="1">
    <citation type="submission" date="2017-03" db="EMBL/GenBank/DDBJ databases">
        <title>Genome Survey of Euroglyphus maynei.</title>
        <authorList>
            <person name="Arlian L.G."/>
            <person name="Morgan M.S."/>
            <person name="Rider S.D."/>
        </authorList>
    </citation>
    <scope>NUCLEOTIDE SEQUENCE [LARGE SCALE GENOMIC DNA]</scope>
    <source>
        <strain evidence="6">Arlian Lab</strain>
        <tissue evidence="6">Whole body</tissue>
    </source>
</reference>
<protein>
    <recommendedName>
        <fullName evidence="5">Helicase C-terminal domain-containing protein</fullName>
    </recommendedName>
</protein>
<feature type="non-terminal residue" evidence="6">
    <location>
        <position position="149"/>
    </location>
</feature>
<dbReference type="PANTHER" id="PTHR47961:SF4">
    <property type="entry name" value="ACTIVATING SIGNAL COINTEGRATOR 1 COMPLEX SUBUNIT 3"/>
    <property type="match status" value="1"/>
</dbReference>
<keyword evidence="4" id="KW-0067">ATP-binding</keyword>
<dbReference type="PANTHER" id="PTHR47961">
    <property type="entry name" value="DNA POLYMERASE THETA, PUTATIVE (AFU_ORTHOLOGUE AFUA_1G05260)-RELATED"/>
    <property type="match status" value="1"/>
</dbReference>
<evidence type="ECO:0000256" key="3">
    <source>
        <dbReference type="ARBA" id="ARBA00022806"/>
    </source>
</evidence>
<comment type="caution">
    <text evidence="6">The sequence shown here is derived from an EMBL/GenBank/DDBJ whole genome shotgun (WGS) entry which is preliminary data.</text>
</comment>
<dbReference type="EMBL" id="MUJZ01001464">
    <property type="protein sequence ID" value="OTF83948.1"/>
    <property type="molecule type" value="Genomic_DNA"/>
</dbReference>
<evidence type="ECO:0000256" key="1">
    <source>
        <dbReference type="ARBA" id="ARBA00022741"/>
    </source>
</evidence>
<dbReference type="Pfam" id="PF00271">
    <property type="entry name" value="Helicase_C"/>
    <property type="match status" value="1"/>
</dbReference>
<sequence>MFLKENSASTEVLRSEAEQVKNLELKDLLTYGFAIHHAGMTRVDRTLVEDLFADRHIQVLVSTATLAWGVNLPAHTVIIKGTQVYNPEKGRWVELGALDVMQMLGRAGRPQYDTLGEGILITQHSELQYYLSLLNQQLPIESQLISKLP</sequence>
<accession>A0A1Y3BVB3</accession>
<dbReference type="InterPro" id="IPR027417">
    <property type="entry name" value="P-loop_NTPase"/>
</dbReference>
<dbReference type="OrthoDB" id="5575at2759"/>
<dbReference type="GO" id="GO:0005634">
    <property type="term" value="C:nucleus"/>
    <property type="evidence" value="ECO:0007669"/>
    <property type="project" value="TreeGrafter"/>
</dbReference>
<dbReference type="GO" id="GO:0000712">
    <property type="term" value="P:resolution of meiotic recombination intermediates"/>
    <property type="evidence" value="ECO:0007669"/>
    <property type="project" value="TreeGrafter"/>
</dbReference>
<dbReference type="Gene3D" id="3.40.50.300">
    <property type="entry name" value="P-loop containing nucleotide triphosphate hydrolases"/>
    <property type="match status" value="1"/>
</dbReference>
<feature type="domain" description="Helicase C-terminal" evidence="5">
    <location>
        <begin position="1"/>
        <end position="149"/>
    </location>
</feature>
<keyword evidence="1" id="KW-0547">Nucleotide-binding</keyword>
<evidence type="ECO:0000256" key="2">
    <source>
        <dbReference type="ARBA" id="ARBA00022801"/>
    </source>
</evidence>
<evidence type="ECO:0000259" key="5">
    <source>
        <dbReference type="PROSITE" id="PS51194"/>
    </source>
</evidence>
<evidence type="ECO:0000313" key="6">
    <source>
        <dbReference type="EMBL" id="OTF83948.1"/>
    </source>
</evidence>
<dbReference type="GO" id="GO:0003678">
    <property type="term" value="F:DNA helicase activity"/>
    <property type="evidence" value="ECO:0007669"/>
    <property type="project" value="TreeGrafter"/>
</dbReference>
<dbReference type="InterPro" id="IPR001650">
    <property type="entry name" value="Helicase_C-like"/>
</dbReference>
<dbReference type="SUPFAM" id="SSF52540">
    <property type="entry name" value="P-loop containing nucleoside triphosphate hydrolases"/>
    <property type="match status" value="1"/>
</dbReference>
<keyword evidence="7" id="KW-1185">Reference proteome</keyword>
<name>A0A1Y3BVB3_EURMA</name>
<dbReference type="PROSITE" id="PS51194">
    <property type="entry name" value="HELICASE_CTER"/>
    <property type="match status" value="1"/>
</dbReference>
<keyword evidence="2" id="KW-0378">Hydrolase</keyword>
<keyword evidence="3" id="KW-0347">Helicase</keyword>
<proteinExistence type="predicted"/>
<dbReference type="AlphaFoldDB" id="A0A1Y3BVB3"/>
<dbReference type="SMART" id="SM00490">
    <property type="entry name" value="HELICc"/>
    <property type="match status" value="1"/>
</dbReference>
<evidence type="ECO:0000256" key="4">
    <source>
        <dbReference type="ARBA" id="ARBA00022840"/>
    </source>
</evidence>
<dbReference type="GO" id="GO:0005524">
    <property type="term" value="F:ATP binding"/>
    <property type="evidence" value="ECO:0007669"/>
    <property type="project" value="UniProtKB-KW"/>
</dbReference>
<dbReference type="Proteomes" id="UP000194236">
    <property type="component" value="Unassembled WGS sequence"/>
</dbReference>
<dbReference type="GO" id="GO:0016787">
    <property type="term" value="F:hydrolase activity"/>
    <property type="evidence" value="ECO:0007669"/>
    <property type="project" value="UniProtKB-KW"/>
</dbReference>
<dbReference type="CDD" id="cd18795">
    <property type="entry name" value="SF2_C_Ski2"/>
    <property type="match status" value="1"/>
</dbReference>